<comment type="caution">
    <text evidence="1">The sequence shown here is derived from an EMBL/GenBank/DDBJ whole genome shotgun (WGS) entry which is preliminary data.</text>
</comment>
<reference evidence="1" key="1">
    <citation type="journal article" date="2015" name="Nature">
        <title>Complex archaea that bridge the gap between prokaryotes and eukaryotes.</title>
        <authorList>
            <person name="Spang A."/>
            <person name="Saw J.H."/>
            <person name="Jorgensen S.L."/>
            <person name="Zaremba-Niedzwiedzka K."/>
            <person name="Martijn J."/>
            <person name="Lind A.E."/>
            <person name="van Eijk R."/>
            <person name="Schleper C."/>
            <person name="Guy L."/>
            <person name="Ettema T.J."/>
        </authorList>
    </citation>
    <scope>NUCLEOTIDE SEQUENCE</scope>
</reference>
<protein>
    <submittedName>
        <fullName evidence="1">Uncharacterized protein</fullName>
    </submittedName>
</protein>
<gene>
    <name evidence="1" type="ORF">LCGC14_1029030</name>
</gene>
<organism evidence="1">
    <name type="scientific">marine sediment metagenome</name>
    <dbReference type="NCBI Taxonomy" id="412755"/>
    <lineage>
        <taxon>unclassified sequences</taxon>
        <taxon>metagenomes</taxon>
        <taxon>ecological metagenomes</taxon>
    </lineage>
</organism>
<evidence type="ECO:0000313" key="1">
    <source>
        <dbReference type="EMBL" id="KKN11199.1"/>
    </source>
</evidence>
<sequence>MALSKLEKVEKFHRLKNRIANIVLRTIGDKEIIHGEQAVAVRLPQHLQRQTRDIDVFSETPKVDAIEAEQELDEAFGGNFFEVTQAEHPGTHKVRSRINGRTYADFSEKEGKIPSERIQGNNYVTMQFIKKRLRAILRDKEKEFRHQKDRDTLNRIAIHEKRMEQQSIGSSFKQHKKEQLINIISIKKQQKVNLFKNNGIKFI</sequence>
<accession>A0A0F9MZQ3</accession>
<dbReference type="EMBL" id="LAZR01004162">
    <property type="protein sequence ID" value="KKN11199.1"/>
    <property type="molecule type" value="Genomic_DNA"/>
</dbReference>
<name>A0A0F9MZQ3_9ZZZZ</name>
<dbReference type="AlphaFoldDB" id="A0A0F9MZQ3"/>
<proteinExistence type="predicted"/>